<protein>
    <submittedName>
        <fullName evidence="3">Sugar phosphate isomerase/epimerase</fullName>
    </submittedName>
</protein>
<evidence type="ECO:0000313" key="3">
    <source>
        <dbReference type="EMBL" id="PFG40584.1"/>
    </source>
</evidence>
<evidence type="ECO:0000256" key="1">
    <source>
        <dbReference type="ARBA" id="ARBA00023277"/>
    </source>
</evidence>
<evidence type="ECO:0000259" key="2">
    <source>
        <dbReference type="Pfam" id="PF01261"/>
    </source>
</evidence>
<dbReference type="InterPro" id="IPR013022">
    <property type="entry name" value="Xyl_isomerase-like_TIM-brl"/>
</dbReference>
<dbReference type="AlphaFoldDB" id="A0A2A9ENN6"/>
<dbReference type="GO" id="GO:0016853">
    <property type="term" value="F:isomerase activity"/>
    <property type="evidence" value="ECO:0007669"/>
    <property type="project" value="UniProtKB-KW"/>
</dbReference>
<gene>
    <name evidence="3" type="ORF">ATJ97_3114</name>
</gene>
<sequence>MSRDIPVGLSTSSVYPGGVAETFALASQLGYDGVEVMVLRDPDSQDERRLRELSDQYGLPVLSIHAPTLLLTQGVWGNDPWDKVDRATELAHNVGADVVVLHPPFRWQRGYAEHFVGAVAERERLDGMRLAVENMFPWRARSKKRERVMQAYLPGWDPLQHDYRSVTLDLSHTATAGMDAGAALAMADELGDRLAHLHLADGTVSFMDEHLVPGQGDQPCAEVLHMLGARDFTGAVVVEVNTRKMSSVGRRSALADSLSFARKYLAAGASERGQAVVAPTPEES</sequence>
<dbReference type="RefSeq" id="WP_098484475.1">
    <property type="nucleotide sequence ID" value="NZ_PDJI01000004.1"/>
</dbReference>
<feature type="domain" description="Xylose isomerase-like TIM barrel" evidence="2">
    <location>
        <begin position="23"/>
        <end position="263"/>
    </location>
</feature>
<dbReference type="Gene3D" id="3.20.20.150">
    <property type="entry name" value="Divalent-metal-dependent TIM barrel enzymes"/>
    <property type="match status" value="1"/>
</dbReference>
<dbReference type="SUPFAM" id="SSF51658">
    <property type="entry name" value="Xylose isomerase-like"/>
    <property type="match status" value="1"/>
</dbReference>
<dbReference type="EMBL" id="PDJI01000004">
    <property type="protein sequence ID" value="PFG40584.1"/>
    <property type="molecule type" value="Genomic_DNA"/>
</dbReference>
<dbReference type="PANTHER" id="PTHR12110">
    <property type="entry name" value="HYDROXYPYRUVATE ISOMERASE"/>
    <property type="match status" value="1"/>
</dbReference>
<evidence type="ECO:0000313" key="4">
    <source>
        <dbReference type="Proteomes" id="UP000222106"/>
    </source>
</evidence>
<keyword evidence="1" id="KW-0119">Carbohydrate metabolism</keyword>
<organism evidence="3 4">
    <name type="scientific">Georgenia soli</name>
    <dbReference type="NCBI Taxonomy" id="638953"/>
    <lineage>
        <taxon>Bacteria</taxon>
        <taxon>Bacillati</taxon>
        <taxon>Actinomycetota</taxon>
        <taxon>Actinomycetes</taxon>
        <taxon>Micrococcales</taxon>
        <taxon>Bogoriellaceae</taxon>
        <taxon>Georgenia</taxon>
    </lineage>
</organism>
<dbReference type="PANTHER" id="PTHR12110:SF47">
    <property type="match status" value="1"/>
</dbReference>
<proteinExistence type="predicted"/>
<keyword evidence="4" id="KW-1185">Reference proteome</keyword>
<accession>A0A2A9ENN6</accession>
<reference evidence="3 4" key="1">
    <citation type="submission" date="2017-10" db="EMBL/GenBank/DDBJ databases">
        <title>Sequencing the genomes of 1000 actinobacteria strains.</title>
        <authorList>
            <person name="Klenk H.-P."/>
        </authorList>
    </citation>
    <scope>NUCLEOTIDE SEQUENCE [LARGE SCALE GENOMIC DNA]</scope>
    <source>
        <strain evidence="3 4">DSM 21838</strain>
    </source>
</reference>
<dbReference type="Proteomes" id="UP000222106">
    <property type="component" value="Unassembled WGS sequence"/>
</dbReference>
<keyword evidence="3" id="KW-0413">Isomerase</keyword>
<dbReference type="InterPro" id="IPR036237">
    <property type="entry name" value="Xyl_isomerase-like_sf"/>
</dbReference>
<dbReference type="OrthoDB" id="3248123at2"/>
<comment type="caution">
    <text evidence="3">The sequence shown here is derived from an EMBL/GenBank/DDBJ whole genome shotgun (WGS) entry which is preliminary data.</text>
</comment>
<dbReference type="InterPro" id="IPR050312">
    <property type="entry name" value="IolE/XylAMocC-like"/>
</dbReference>
<name>A0A2A9ENN6_9MICO</name>
<dbReference type="Pfam" id="PF01261">
    <property type="entry name" value="AP_endonuc_2"/>
    <property type="match status" value="1"/>
</dbReference>